<organism evidence="2 3">
    <name type="scientific">Candidatus Aveggerthella stercoripullorum</name>
    <dbReference type="NCBI Taxonomy" id="2840688"/>
    <lineage>
        <taxon>Bacteria</taxon>
        <taxon>Bacillati</taxon>
        <taxon>Actinomycetota</taxon>
        <taxon>Coriobacteriia</taxon>
        <taxon>Eggerthellales</taxon>
        <taxon>Eggerthellaceae</taxon>
        <taxon>Eggerthellaceae incertae sedis</taxon>
        <taxon>Candidatus Aveggerthella</taxon>
    </lineage>
</organism>
<accession>A0A9D1A2S5</accession>
<protein>
    <submittedName>
        <fullName evidence="2">Uncharacterized protein</fullName>
    </submittedName>
</protein>
<evidence type="ECO:0000256" key="1">
    <source>
        <dbReference type="SAM" id="Phobius"/>
    </source>
</evidence>
<sequence length="78" mass="8302">MELFMQEASSFVTVLVVAICIASAISILYATGLRLWAGSAVDAEGNAHLMARLGSVVCFAACVAIVLFALWLMIPVFH</sequence>
<reference evidence="2" key="1">
    <citation type="submission" date="2020-10" db="EMBL/GenBank/DDBJ databases">
        <authorList>
            <person name="Gilroy R."/>
        </authorList>
    </citation>
    <scope>NUCLEOTIDE SEQUENCE</scope>
    <source>
        <strain evidence="2">ChiGjej1B1-2707</strain>
    </source>
</reference>
<keyword evidence="1" id="KW-0812">Transmembrane</keyword>
<evidence type="ECO:0000313" key="2">
    <source>
        <dbReference type="EMBL" id="HIR01841.1"/>
    </source>
</evidence>
<reference evidence="2" key="2">
    <citation type="journal article" date="2021" name="PeerJ">
        <title>Extensive microbial diversity within the chicken gut microbiome revealed by metagenomics and culture.</title>
        <authorList>
            <person name="Gilroy R."/>
            <person name="Ravi A."/>
            <person name="Getino M."/>
            <person name="Pursley I."/>
            <person name="Horton D.L."/>
            <person name="Alikhan N.F."/>
            <person name="Baker D."/>
            <person name="Gharbi K."/>
            <person name="Hall N."/>
            <person name="Watson M."/>
            <person name="Adriaenssens E.M."/>
            <person name="Foster-Nyarko E."/>
            <person name="Jarju S."/>
            <person name="Secka A."/>
            <person name="Antonio M."/>
            <person name="Oren A."/>
            <person name="Chaudhuri R.R."/>
            <person name="La Ragione R."/>
            <person name="Hildebrand F."/>
            <person name="Pallen M.J."/>
        </authorList>
    </citation>
    <scope>NUCLEOTIDE SEQUENCE</scope>
    <source>
        <strain evidence="2">ChiGjej1B1-2707</strain>
    </source>
</reference>
<name>A0A9D1A2S5_9ACTN</name>
<feature type="transmembrane region" description="Helical" evidence="1">
    <location>
        <begin position="49"/>
        <end position="74"/>
    </location>
</feature>
<dbReference type="AlphaFoldDB" id="A0A9D1A2S5"/>
<dbReference type="Proteomes" id="UP000824261">
    <property type="component" value="Unassembled WGS sequence"/>
</dbReference>
<keyword evidence="1" id="KW-1133">Transmembrane helix</keyword>
<feature type="transmembrane region" description="Helical" evidence="1">
    <location>
        <begin position="12"/>
        <end position="37"/>
    </location>
</feature>
<proteinExistence type="predicted"/>
<dbReference type="EMBL" id="DVGB01000076">
    <property type="protein sequence ID" value="HIR01841.1"/>
    <property type="molecule type" value="Genomic_DNA"/>
</dbReference>
<gene>
    <name evidence="2" type="ORF">IAA69_06230</name>
</gene>
<keyword evidence="1" id="KW-0472">Membrane</keyword>
<comment type="caution">
    <text evidence="2">The sequence shown here is derived from an EMBL/GenBank/DDBJ whole genome shotgun (WGS) entry which is preliminary data.</text>
</comment>
<evidence type="ECO:0000313" key="3">
    <source>
        <dbReference type="Proteomes" id="UP000824261"/>
    </source>
</evidence>